<sequence length="292" mass="32068">MGYWKSRVVPTIKKLFERSPTKKAVAVVEASKSLTFDDSKEAINKEIEEKRTELEAKVVEIYEATSAEFKALVREPTEDGLTKHSAEVHKFLEALVEIGFPGSKAACDTSSTSSGPVIFIFEKVCLFLPAAEKSREVEIVEEVVKTDEPSKEEGTTNRDKEIEIVEEKKEEIKPIVAPAPAVAEEKKPAVEEEKKVAVEEKKPAVEEEKKAVVEEKKPALEEEKKVAVEEKKPVEEKKAAVEEEKKAAVEDKKEVVTPAPVAETPSTKVTEAPVVVTPAKAPETPAAAPQKA</sequence>
<evidence type="ECO:0000256" key="1">
    <source>
        <dbReference type="SAM" id="MobiDB-lite"/>
    </source>
</evidence>
<dbReference type="GO" id="GO:0005886">
    <property type="term" value="C:plasma membrane"/>
    <property type="evidence" value="ECO:0007669"/>
    <property type="project" value="InterPro"/>
</dbReference>
<keyword evidence="3" id="KW-1185">Reference proteome</keyword>
<feature type="compositionally biased region" description="Basic and acidic residues" evidence="1">
    <location>
        <begin position="183"/>
        <end position="255"/>
    </location>
</feature>
<dbReference type="OrthoDB" id="1933409at2759"/>
<feature type="region of interest" description="Disordered" evidence="1">
    <location>
        <begin position="180"/>
        <end position="292"/>
    </location>
</feature>
<evidence type="ECO:0000313" key="2">
    <source>
        <dbReference type="EMBL" id="KAG2301865.1"/>
    </source>
</evidence>
<dbReference type="AlphaFoldDB" id="A0A8X7S8H8"/>
<accession>A0A8X7S8H8</accession>
<protein>
    <recommendedName>
        <fullName evidence="4">Plasma membrane-associated cation-binding protein 1</fullName>
    </recommendedName>
</protein>
<proteinExistence type="predicted"/>
<evidence type="ECO:0008006" key="4">
    <source>
        <dbReference type="Google" id="ProtNLM"/>
    </source>
</evidence>
<feature type="compositionally biased region" description="Low complexity" evidence="1">
    <location>
        <begin position="267"/>
        <end position="292"/>
    </location>
</feature>
<reference evidence="2 3" key="1">
    <citation type="submission" date="2020-02" db="EMBL/GenBank/DDBJ databases">
        <authorList>
            <person name="Ma Q."/>
            <person name="Huang Y."/>
            <person name="Song X."/>
            <person name="Pei D."/>
        </authorList>
    </citation>
    <scope>NUCLEOTIDE SEQUENCE [LARGE SCALE GENOMIC DNA]</scope>
    <source>
        <strain evidence="2">Sxm20200214</strain>
        <tissue evidence="2">Leaf</tissue>
    </source>
</reference>
<dbReference type="Pfam" id="PF05558">
    <property type="entry name" value="DREPP"/>
    <property type="match status" value="1"/>
</dbReference>
<comment type="caution">
    <text evidence="2">The sequence shown here is derived from an EMBL/GenBank/DDBJ whole genome shotgun (WGS) entry which is preliminary data.</text>
</comment>
<dbReference type="EMBL" id="JAAMPC010000007">
    <property type="protein sequence ID" value="KAG2301865.1"/>
    <property type="molecule type" value="Genomic_DNA"/>
</dbReference>
<dbReference type="PANTHER" id="PTHR38522">
    <property type="entry name" value="PLASMA MEMBRANE-ASSOCIATED CATION-BINDING PROTEIN 1"/>
    <property type="match status" value="1"/>
</dbReference>
<dbReference type="PANTHER" id="PTHR38522:SF6">
    <property type="entry name" value="(RAPE) HYPOTHETICAL PROTEIN"/>
    <property type="match status" value="1"/>
</dbReference>
<name>A0A8X7S8H8_BRACI</name>
<organism evidence="2 3">
    <name type="scientific">Brassica carinata</name>
    <name type="common">Ethiopian mustard</name>
    <name type="synonym">Abyssinian cabbage</name>
    <dbReference type="NCBI Taxonomy" id="52824"/>
    <lineage>
        <taxon>Eukaryota</taxon>
        <taxon>Viridiplantae</taxon>
        <taxon>Streptophyta</taxon>
        <taxon>Embryophyta</taxon>
        <taxon>Tracheophyta</taxon>
        <taxon>Spermatophyta</taxon>
        <taxon>Magnoliopsida</taxon>
        <taxon>eudicotyledons</taxon>
        <taxon>Gunneridae</taxon>
        <taxon>Pentapetalae</taxon>
        <taxon>rosids</taxon>
        <taxon>malvids</taxon>
        <taxon>Brassicales</taxon>
        <taxon>Brassicaceae</taxon>
        <taxon>Brassiceae</taxon>
        <taxon>Brassica</taxon>
    </lineage>
</organism>
<evidence type="ECO:0000313" key="3">
    <source>
        <dbReference type="Proteomes" id="UP000886595"/>
    </source>
</evidence>
<gene>
    <name evidence="2" type="ORF">Bca52824_030516</name>
</gene>
<dbReference type="InterPro" id="IPR008469">
    <property type="entry name" value="DREPP"/>
</dbReference>
<dbReference type="Proteomes" id="UP000886595">
    <property type="component" value="Unassembled WGS sequence"/>
</dbReference>